<sequence length="273" mass="29242">MAATSVLPLHQPGPADLAVRFDAVTVERGGISILDQVSASVPKGSCTAIIGPNGAGKTTLLLALLGEISYQGRIHMGNNGAPPRIGYVPQRLSFDRGMPLTVSEFLAMGFQKKPLWFGIAKALHQRSREALELVKAGHLASRKIGALSGGELQRVLLALALRQEPELLVLDEPSAGVDFRGELIFCELLDNLRRSQGFTQLMVSHDLATVTHHATHVICLNRKVAAEGPPRLTLTGDNLTAIFGMHMGLVSSRSMPDNRAVCSAPCCQERTNA</sequence>
<evidence type="ECO:0000256" key="3">
    <source>
        <dbReference type="ARBA" id="ARBA00022840"/>
    </source>
</evidence>
<dbReference type="InterPro" id="IPR003439">
    <property type="entry name" value="ABC_transporter-like_ATP-bd"/>
</dbReference>
<dbReference type="InterPro" id="IPR050153">
    <property type="entry name" value="Metal_Ion_Import_ABC"/>
</dbReference>
<dbReference type="PANTHER" id="PTHR42734">
    <property type="entry name" value="METAL TRANSPORT SYSTEM ATP-BINDING PROTEIN TM_0124-RELATED"/>
    <property type="match status" value="1"/>
</dbReference>
<evidence type="ECO:0000256" key="1">
    <source>
        <dbReference type="ARBA" id="ARBA00022448"/>
    </source>
</evidence>
<dbReference type="CDD" id="cd03235">
    <property type="entry name" value="ABC_Metallic_Cations"/>
    <property type="match status" value="1"/>
</dbReference>
<dbReference type="PROSITE" id="PS50893">
    <property type="entry name" value="ABC_TRANSPORTER_2"/>
    <property type="match status" value="1"/>
</dbReference>
<evidence type="ECO:0000256" key="2">
    <source>
        <dbReference type="ARBA" id="ARBA00022741"/>
    </source>
</evidence>
<feature type="domain" description="ABC transporter" evidence="4">
    <location>
        <begin position="19"/>
        <end position="247"/>
    </location>
</feature>
<dbReference type="PROSITE" id="PS00211">
    <property type="entry name" value="ABC_TRANSPORTER_1"/>
    <property type="match status" value="1"/>
</dbReference>
<dbReference type="SMART" id="SM00382">
    <property type="entry name" value="AAA"/>
    <property type="match status" value="1"/>
</dbReference>
<evidence type="ECO:0000259" key="4">
    <source>
        <dbReference type="PROSITE" id="PS50893"/>
    </source>
</evidence>
<keyword evidence="1" id="KW-0813">Transport</keyword>
<dbReference type="GO" id="GO:0005524">
    <property type="term" value="F:ATP binding"/>
    <property type="evidence" value="ECO:0007669"/>
    <property type="project" value="UniProtKB-KW"/>
</dbReference>
<keyword evidence="6" id="KW-1185">Reference proteome</keyword>
<proteinExistence type="predicted"/>
<dbReference type="AlphaFoldDB" id="A0A7U3YJK2"/>
<dbReference type="EMBL" id="CP002364">
    <property type="protein sequence ID" value="ADW16433.1"/>
    <property type="molecule type" value="Genomic_DNA"/>
</dbReference>
<organism evidence="5 6">
    <name type="scientific">Desulfobulbus propionicus (strain ATCC 33891 / DSM 2032 / VKM B-1956 / 1pr3)</name>
    <dbReference type="NCBI Taxonomy" id="577650"/>
    <lineage>
        <taxon>Bacteria</taxon>
        <taxon>Pseudomonadati</taxon>
        <taxon>Thermodesulfobacteriota</taxon>
        <taxon>Desulfobulbia</taxon>
        <taxon>Desulfobulbales</taxon>
        <taxon>Desulfobulbaceae</taxon>
        <taxon>Desulfobulbus</taxon>
    </lineage>
</organism>
<dbReference type="InterPro" id="IPR003593">
    <property type="entry name" value="AAA+_ATPase"/>
</dbReference>
<accession>A0A7U3YJK2</accession>
<dbReference type="Pfam" id="PF00005">
    <property type="entry name" value="ABC_tran"/>
    <property type="match status" value="1"/>
</dbReference>
<dbReference type="SUPFAM" id="SSF52540">
    <property type="entry name" value="P-loop containing nucleoside triphosphate hydrolases"/>
    <property type="match status" value="1"/>
</dbReference>
<protein>
    <submittedName>
        <fullName evidence="5">ABC transporter related protein</fullName>
    </submittedName>
</protein>
<dbReference type="Proteomes" id="UP000006365">
    <property type="component" value="Chromosome"/>
</dbReference>
<keyword evidence="2" id="KW-0547">Nucleotide-binding</keyword>
<evidence type="ECO:0000313" key="5">
    <source>
        <dbReference type="EMBL" id="ADW16433.1"/>
    </source>
</evidence>
<dbReference type="InterPro" id="IPR017871">
    <property type="entry name" value="ABC_transporter-like_CS"/>
</dbReference>
<keyword evidence="3" id="KW-0067">ATP-binding</keyword>
<dbReference type="KEGG" id="dpr:Despr_0246"/>
<reference evidence="5 6" key="1">
    <citation type="journal article" date="2011" name="Stand. Genomic Sci.">
        <title>Complete genome sequence of Desulfobulbus propionicus type strain (1pr3).</title>
        <authorList>
            <person name="Pagani I."/>
            <person name="Lapidus A."/>
            <person name="Nolan M."/>
            <person name="Lucas S."/>
            <person name="Hammon N."/>
            <person name="Deshpande S."/>
            <person name="Cheng J.F."/>
            <person name="Chertkov O."/>
            <person name="Davenport K."/>
            <person name="Tapia R."/>
            <person name="Han C."/>
            <person name="Goodwin L."/>
            <person name="Pitluck S."/>
            <person name="Liolios K."/>
            <person name="Mavromatis K."/>
            <person name="Ivanova N."/>
            <person name="Mikhailova N."/>
            <person name="Pati A."/>
            <person name="Chen A."/>
            <person name="Palaniappan K."/>
            <person name="Land M."/>
            <person name="Hauser L."/>
            <person name="Chang Y.J."/>
            <person name="Jeffries C.D."/>
            <person name="Detter J.C."/>
            <person name="Brambilla E."/>
            <person name="Kannan K.P."/>
            <person name="Djao O.D."/>
            <person name="Rohde M."/>
            <person name="Pukall R."/>
            <person name="Spring S."/>
            <person name="Goker M."/>
            <person name="Sikorski J."/>
            <person name="Woyke T."/>
            <person name="Bristow J."/>
            <person name="Eisen J.A."/>
            <person name="Markowitz V."/>
            <person name="Hugenholtz P."/>
            <person name="Kyrpides N.C."/>
            <person name="Klenk H.P."/>
        </authorList>
    </citation>
    <scope>NUCLEOTIDE SEQUENCE [LARGE SCALE GENOMIC DNA]</scope>
    <source>
        <strain evidence="6">ATCC 33891 / DSM 2032 / 1pr3</strain>
    </source>
</reference>
<name>A0A7U3YJK2_DESPD</name>
<evidence type="ECO:0000313" key="6">
    <source>
        <dbReference type="Proteomes" id="UP000006365"/>
    </source>
</evidence>
<dbReference type="InterPro" id="IPR027417">
    <property type="entry name" value="P-loop_NTPase"/>
</dbReference>
<dbReference type="RefSeq" id="WP_015722981.1">
    <property type="nucleotide sequence ID" value="NC_014972.1"/>
</dbReference>
<dbReference type="PANTHER" id="PTHR42734:SF7">
    <property type="entry name" value="ATP-BINDING COMPONENT OF ABC TRANSPORTER-RELATED"/>
    <property type="match status" value="1"/>
</dbReference>
<gene>
    <name evidence="5" type="ordered locus">Despr_0246</name>
</gene>
<dbReference type="Gene3D" id="3.40.50.300">
    <property type="entry name" value="P-loop containing nucleotide triphosphate hydrolases"/>
    <property type="match status" value="1"/>
</dbReference>
<dbReference type="GO" id="GO:0016887">
    <property type="term" value="F:ATP hydrolysis activity"/>
    <property type="evidence" value="ECO:0007669"/>
    <property type="project" value="InterPro"/>
</dbReference>